<evidence type="ECO:0000259" key="1">
    <source>
        <dbReference type="Pfam" id="PF01068"/>
    </source>
</evidence>
<comment type="caution">
    <text evidence="2">The sequence shown here is derived from an EMBL/GenBank/DDBJ whole genome shotgun (WGS) entry which is preliminary data.</text>
</comment>
<organism evidence="2 3">
    <name type="scientific">Paenibacillus artemisiicola</name>
    <dbReference type="NCBI Taxonomy" id="1172618"/>
    <lineage>
        <taxon>Bacteria</taxon>
        <taxon>Bacillati</taxon>
        <taxon>Bacillota</taxon>
        <taxon>Bacilli</taxon>
        <taxon>Bacillales</taxon>
        <taxon>Paenibacillaceae</taxon>
        <taxon>Paenibacillus</taxon>
    </lineage>
</organism>
<accession>A0ABS3WFC4</accession>
<dbReference type="EMBL" id="JAGGDJ010000026">
    <property type="protein sequence ID" value="MBO7747009.1"/>
    <property type="molecule type" value="Genomic_DNA"/>
</dbReference>
<feature type="domain" description="ATP-dependent DNA ligase family profile" evidence="1">
    <location>
        <begin position="47"/>
        <end position="87"/>
    </location>
</feature>
<evidence type="ECO:0000313" key="2">
    <source>
        <dbReference type="EMBL" id="MBO7747009.1"/>
    </source>
</evidence>
<dbReference type="Pfam" id="PF01068">
    <property type="entry name" value="DNA_ligase_A_M"/>
    <property type="match status" value="1"/>
</dbReference>
<sequence>MSDVILTVVPSIPYTNVKPSMLRSKWPVLHQPLKPMLLQPIQPSEIKKGWKSSLKWDGFRIIIHYDHGSIRVFSRHGTEVTDRFPELQHIKLLRMRF</sequence>
<gene>
    <name evidence="2" type="ORF">I8J29_22655</name>
</gene>
<proteinExistence type="predicted"/>
<evidence type="ECO:0000313" key="3">
    <source>
        <dbReference type="Proteomes" id="UP000670947"/>
    </source>
</evidence>
<dbReference type="Gene3D" id="3.30.470.30">
    <property type="entry name" value="DNA ligase/mRNA capping enzyme"/>
    <property type="match status" value="1"/>
</dbReference>
<protein>
    <recommendedName>
        <fullName evidence="1">ATP-dependent DNA ligase family profile domain-containing protein</fullName>
    </recommendedName>
</protein>
<dbReference type="SUPFAM" id="SSF56091">
    <property type="entry name" value="DNA ligase/mRNA capping enzyme, catalytic domain"/>
    <property type="match status" value="1"/>
</dbReference>
<name>A0ABS3WFC4_9BACL</name>
<dbReference type="InterPro" id="IPR012310">
    <property type="entry name" value="DNA_ligase_ATP-dep_cent"/>
</dbReference>
<reference evidence="2 3" key="1">
    <citation type="submission" date="2021-03" db="EMBL/GenBank/DDBJ databases">
        <title>Paenibacillus artemisicola MWE-103 whole genome sequence.</title>
        <authorList>
            <person name="Ham Y.J."/>
        </authorList>
    </citation>
    <scope>NUCLEOTIDE SEQUENCE [LARGE SCALE GENOMIC DNA]</scope>
    <source>
        <strain evidence="2 3">MWE-103</strain>
    </source>
</reference>
<dbReference type="Proteomes" id="UP000670947">
    <property type="component" value="Unassembled WGS sequence"/>
</dbReference>
<keyword evidence="3" id="KW-1185">Reference proteome</keyword>